<organism evidence="2 3">
    <name type="scientific">Liparis tanakae</name>
    <name type="common">Tanaka's snailfish</name>
    <dbReference type="NCBI Taxonomy" id="230148"/>
    <lineage>
        <taxon>Eukaryota</taxon>
        <taxon>Metazoa</taxon>
        <taxon>Chordata</taxon>
        <taxon>Craniata</taxon>
        <taxon>Vertebrata</taxon>
        <taxon>Euteleostomi</taxon>
        <taxon>Actinopterygii</taxon>
        <taxon>Neopterygii</taxon>
        <taxon>Teleostei</taxon>
        <taxon>Neoteleostei</taxon>
        <taxon>Acanthomorphata</taxon>
        <taxon>Eupercaria</taxon>
        <taxon>Perciformes</taxon>
        <taxon>Cottioidei</taxon>
        <taxon>Cottales</taxon>
        <taxon>Liparidae</taxon>
        <taxon>Liparis</taxon>
    </lineage>
</organism>
<comment type="caution">
    <text evidence="2">The sequence shown here is derived from an EMBL/GenBank/DDBJ whole genome shotgun (WGS) entry which is preliminary data.</text>
</comment>
<feature type="compositionally biased region" description="Basic and acidic residues" evidence="1">
    <location>
        <begin position="1"/>
        <end position="10"/>
    </location>
</feature>
<protein>
    <submittedName>
        <fullName evidence="2">Uncharacterized protein</fullName>
    </submittedName>
</protein>
<gene>
    <name evidence="2" type="ORF">EYF80_040920</name>
</gene>
<dbReference type="AlphaFoldDB" id="A0A4Z2G5N8"/>
<name>A0A4Z2G5N8_9TELE</name>
<evidence type="ECO:0000256" key="1">
    <source>
        <dbReference type="SAM" id="MobiDB-lite"/>
    </source>
</evidence>
<dbReference type="EMBL" id="SRLO01000678">
    <property type="protein sequence ID" value="TNN48897.1"/>
    <property type="molecule type" value="Genomic_DNA"/>
</dbReference>
<keyword evidence="3" id="KW-1185">Reference proteome</keyword>
<reference evidence="2 3" key="1">
    <citation type="submission" date="2019-03" db="EMBL/GenBank/DDBJ databases">
        <title>First draft genome of Liparis tanakae, snailfish: a comprehensive survey of snailfish specific genes.</title>
        <authorList>
            <person name="Kim W."/>
            <person name="Song I."/>
            <person name="Jeong J.-H."/>
            <person name="Kim D."/>
            <person name="Kim S."/>
            <person name="Ryu S."/>
            <person name="Song J.Y."/>
            <person name="Lee S.K."/>
        </authorList>
    </citation>
    <scope>NUCLEOTIDE SEQUENCE [LARGE SCALE GENOMIC DNA]</scope>
    <source>
        <tissue evidence="2">Muscle</tissue>
    </source>
</reference>
<evidence type="ECO:0000313" key="3">
    <source>
        <dbReference type="Proteomes" id="UP000314294"/>
    </source>
</evidence>
<sequence>MLEVKADDARPAPQSADTGSGLGCANLANGRLSVSVGVGERWRCLRVGASHSPSVCLHLRNGSVAQTQLGSVRALCAKSLMRKNPRRL</sequence>
<accession>A0A4Z2G5N8</accession>
<feature type="region of interest" description="Disordered" evidence="1">
    <location>
        <begin position="1"/>
        <end position="21"/>
    </location>
</feature>
<evidence type="ECO:0000313" key="2">
    <source>
        <dbReference type="EMBL" id="TNN48897.1"/>
    </source>
</evidence>
<dbReference type="Proteomes" id="UP000314294">
    <property type="component" value="Unassembled WGS sequence"/>
</dbReference>
<proteinExistence type="predicted"/>